<protein>
    <submittedName>
        <fullName evidence="2">LysM domain-containing protein</fullName>
    </submittedName>
</protein>
<evidence type="ECO:0000313" key="2">
    <source>
        <dbReference type="EMBL" id="AFL99530.1"/>
    </source>
</evidence>
<proteinExistence type="predicted"/>
<dbReference type="Proteomes" id="UP000006053">
    <property type="component" value="Chromosome"/>
</dbReference>
<gene>
    <name evidence="2" type="ordered locus">Desde_1098</name>
</gene>
<dbReference type="InterPro" id="IPR052196">
    <property type="entry name" value="Bact_Kbp"/>
</dbReference>
<dbReference type="CDD" id="cd00118">
    <property type="entry name" value="LysM"/>
    <property type="match status" value="1"/>
</dbReference>
<dbReference type="STRING" id="756499.Desde_1098"/>
<dbReference type="OrthoDB" id="9800780at2"/>
<dbReference type="Gene3D" id="3.10.350.10">
    <property type="entry name" value="LysM domain"/>
    <property type="match status" value="1"/>
</dbReference>
<dbReference type="EMBL" id="CP003348">
    <property type="protein sequence ID" value="AFL99530.1"/>
    <property type="molecule type" value="Genomic_DNA"/>
</dbReference>
<sequence length="223" mass="24957">MSYSIELSFNNREEFFEIPIMPGSIEASESSSNKTYDIIALGEINVIKAPKLSGYGFSSIFPAQRYPFVIAQRLLQPIEYVQLIIKWMESKRPIRFVFVSDRFDINTLASIEGFDWKEVAGGSGDIEYSIKLKKYVSYAAKKVPNVTPIYTAASTALMPPPAPARPNETKPPKTYTLVAGDTLWAVAQKHLGNGARWPEIQKLNGITDAEIKRLQIGRVLKLP</sequence>
<dbReference type="SUPFAM" id="SSF54106">
    <property type="entry name" value="LysM domain"/>
    <property type="match status" value="1"/>
</dbReference>
<dbReference type="SMART" id="SM00257">
    <property type="entry name" value="LysM"/>
    <property type="match status" value="1"/>
</dbReference>
<feature type="domain" description="LysM" evidence="1">
    <location>
        <begin position="173"/>
        <end position="222"/>
    </location>
</feature>
<evidence type="ECO:0000259" key="1">
    <source>
        <dbReference type="PROSITE" id="PS51782"/>
    </source>
</evidence>
<dbReference type="KEGG" id="ddh:Desde_1098"/>
<dbReference type="eggNOG" id="COG1652">
    <property type="taxonomic scope" value="Bacteria"/>
</dbReference>
<dbReference type="InterPro" id="IPR036779">
    <property type="entry name" value="LysM_dom_sf"/>
</dbReference>
<dbReference type="PANTHER" id="PTHR34700:SF4">
    <property type="entry name" value="PHAGE-LIKE ELEMENT PBSX PROTEIN XKDP"/>
    <property type="match status" value="1"/>
</dbReference>
<organism evidence="2 3">
    <name type="scientific">Desulfitobacterium dehalogenans (strain ATCC 51507 / DSM 9161 / JW/IU-DC1)</name>
    <dbReference type="NCBI Taxonomy" id="756499"/>
    <lineage>
        <taxon>Bacteria</taxon>
        <taxon>Bacillati</taxon>
        <taxon>Bacillota</taxon>
        <taxon>Clostridia</taxon>
        <taxon>Eubacteriales</taxon>
        <taxon>Desulfitobacteriaceae</taxon>
        <taxon>Desulfitobacterium</taxon>
    </lineage>
</organism>
<reference evidence="3" key="1">
    <citation type="submission" date="2012-06" db="EMBL/GenBank/DDBJ databases">
        <title>Complete sequence of Desulfitobacterium dehalogenans ATCC 51507.</title>
        <authorList>
            <person name="Lucas S."/>
            <person name="Han J."/>
            <person name="Lapidus A."/>
            <person name="Cheng J.-F."/>
            <person name="Goodwin L."/>
            <person name="Pitluck S."/>
            <person name="Peters L."/>
            <person name="Ovchinnikova G."/>
            <person name="Teshima H."/>
            <person name="Detter J.C."/>
            <person name="Han C."/>
            <person name="Tapia R."/>
            <person name="Land M."/>
            <person name="Hauser L."/>
            <person name="Kyrpides N."/>
            <person name="Ivanova N."/>
            <person name="Pagani I."/>
            <person name="Kruse T."/>
            <person name="de Vos W.M."/>
            <person name="Smidt H."/>
            <person name="Woyke T."/>
        </authorList>
    </citation>
    <scope>NUCLEOTIDE SEQUENCE [LARGE SCALE GENOMIC DNA]</scope>
    <source>
        <strain evidence="3">ATCC 51507 / DSM 9161 / JW/IU-DC1</strain>
    </source>
</reference>
<dbReference type="HOGENOM" id="CLU_077348_0_0_9"/>
<name>I4A6E6_DESDJ</name>
<dbReference type="RefSeq" id="WP_014793022.1">
    <property type="nucleotide sequence ID" value="NC_018017.1"/>
</dbReference>
<keyword evidence="3" id="KW-1185">Reference proteome</keyword>
<reference evidence="2 3" key="2">
    <citation type="journal article" date="2015" name="J. Bacteriol.">
        <title>Genomic, proteomic, and biochemical analysis of the organohalide respiratory pathway in Desulfitobacterium dehalogenans.</title>
        <authorList>
            <person name="Kruse T."/>
            <person name="van de Pas B.A."/>
            <person name="Atteia A."/>
            <person name="Krab K."/>
            <person name="Hagen W.R."/>
            <person name="Goodwin L."/>
            <person name="Chain P."/>
            <person name="Boeren S."/>
            <person name="Maphosa F."/>
            <person name="Schraa G."/>
            <person name="de Vos W.M."/>
            <person name="van der Oost J."/>
            <person name="Smidt H."/>
            <person name="Stams A.J."/>
        </authorList>
    </citation>
    <scope>NUCLEOTIDE SEQUENCE [LARGE SCALE GENOMIC DNA]</scope>
    <source>
        <strain evidence="3">ATCC 51507 / DSM 9161 / JW/IU-DC1</strain>
    </source>
</reference>
<evidence type="ECO:0000313" key="3">
    <source>
        <dbReference type="Proteomes" id="UP000006053"/>
    </source>
</evidence>
<accession>I4A6E6</accession>
<dbReference type="PROSITE" id="PS51782">
    <property type="entry name" value="LYSM"/>
    <property type="match status" value="1"/>
</dbReference>
<dbReference type="PANTHER" id="PTHR34700">
    <property type="entry name" value="POTASSIUM BINDING PROTEIN KBP"/>
    <property type="match status" value="1"/>
</dbReference>
<dbReference type="Pfam" id="PF01476">
    <property type="entry name" value="LysM"/>
    <property type="match status" value="1"/>
</dbReference>
<dbReference type="InterPro" id="IPR018392">
    <property type="entry name" value="LysM"/>
</dbReference>
<dbReference type="AlphaFoldDB" id="I4A6E6"/>